<evidence type="ECO:0000313" key="1">
    <source>
        <dbReference type="EMBL" id="CAB5221728.1"/>
    </source>
</evidence>
<sequence length="61" mass="6815">MTYLVTNKRDNISNEFISIYSALQMVASCWDGAGIVCEVVDTQTGQQVDIYRNPLTGWKVA</sequence>
<organism evidence="1">
    <name type="scientific">uncultured Caudovirales phage</name>
    <dbReference type="NCBI Taxonomy" id="2100421"/>
    <lineage>
        <taxon>Viruses</taxon>
        <taxon>Duplodnaviria</taxon>
        <taxon>Heunggongvirae</taxon>
        <taxon>Uroviricota</taxon>
        <taxon>Caudoviricetes</taxon>
        <taxon>Peduoviridae</taxon>
        <taxon>Maltschvirus</taxon>
        <taxon>Maltschvirus maltsch</taxon>
    </lineage>
</organism>
<name>A0A6J7WXY9_9CAUD</name>
<gene>
    <name evidence="1" type="ORF">UFOVP359_39</name>
</gene>
<dbReference type="EMBL" id="LR798295">
    <property type="protein sequence ID" value="CAB5221728.1"/>
    <property type="molecule type" value="Genomic_DNA"/>
</dbReference>
<reference evidence="1" key="1">
    <citation type="submission" date="2020-05" db="EMBL/GenBank/DDBJ databases">
        <authorList>
            <person name="Chiriac C."/>
            <person name="Salcher M."/>
            <person name="Ghai R."/>
            <person name="Kavagutti S V."/>
        </authorList>
    </citation>
    <scope>NUCLEOTIDE SEQUENCE</scope>
</reference>
<protein>
    <submittedName>
        <fullName evidence="1">Uncharacterized protein</fullName>
    </submittedName>
</protein>
<accession>A0A6J7WXY9</accession>
<proteinExistence type="predicted"/>